<dbReference type="GO" id="GO:0051782">
    <property type="term" value="P:negative regulation of cell division"/>
    <property type="evidence" value="ECO:0007669"/>
    <property type="project" value="TreeGrafter"/>
</dbReference>
<feature type="compositionally biased region" description="Low complexity" evidence="1">
    <location>
        <begin position="872"/>
        <end position="902"/>
    </location>
</feature>
<keyword evidence="3" id="KW-0969">Cilium</keyword>
<feature type="compositionally biased region" description="Low complexity" evidence="1">
    <location>
        <begin position="685"/>
        <end position="696"/>
    </location>
</feature>
<feature type="compositionally biased region" description="Polar residues" evidence="1">
    <location>
        <begin position="838"/>
        <end position="853"/>
    </location>
</feature>
<evidence type="ECO:0000313" key="3">
    <source>
        <dbReference type="EMBL" id="TQN32848.1"/>
    </source>
</evidence>
<feature type="compositionally biased region" description="Basic and acidic residues" evidence="1">
    <location>
        <begin position="449"/>
        <end position="470"/>
    </location>
</feature>
<feature type="compositionally biased region" description="Acidic residues" evidence="1">
    <location>
        <begin position="179"/>
        <end position="189"/>
    </location>
</feature>
<feature type="compositionally biased region" description="Low complexity" evidence="1">
    <location>
        <begin position="160"/>
        <end position="172"/>
    </location>
</feature>
<dbReference type="RefSeq" id="WP_141924297.1">
    <property type="nucleotide sequence ID" value="NZ_VFQC01000001.1"/>
</dbReference>
<feature type="compositionally biased region" description="Basic and acidic residues" evidence="1">
    <location>
        <begin position="310"/>
        <end position="325"/>
    </location>
</feature>
<keyword evidence="2" id="KW-0812">Transmembrane</keyword>
<dbReference type="OrthoDB" id="3204399at2"/>
<keyword evidence="3" id="KW-0282">Flagellum</keyword>
<sequence length="1183" mass="124574">MDLPTYTNIWRIEKRLYKLYDFRLPQPLPVVTLGVFLGVFFGWILLLNLVGFPWRSPFHVVWLVPPGIITFLATRPVIEGKRLTELLVSQGRFLTEARVYTRMSPEREPSRVTLTVRVWHRDPAAGPLPTPGSGKQRLRAAPTEERLPSTETATEEEPAEVSSEPAAEQEPTPAREPEPGPEPEPEPEPQPEHQPRDQRGLGRKILNYFGFALPKTPPPESGEQHAASVPAAERTDLGPARSKDDAPSLAEAHHAQAETDAFAEPAPAQPVVDTGTTARRRAEEIMAAPEPQESPSQPVARSTQQHARHREVNTAHDRVDARRAADGASAEGIAGDSGSGPRRRLRGRSQGMRVARERKHGQDAPAASATPAAPPGAASPQPETAGEAEPEPARPAQPAQATATAPPAAARPEPDEPETPASHQQRPRPHAAPWDLPEADAGPAPEGEPEPRPEEADEGKPSLEVDHDTGEQEGLAVTARALATSPGDSAGQEGDGHQPDDGRSDEHAEHMAVLDRYANAGGAPPPAPPRFAEPSEGATTAAGWFTDSAPAPPPGADGSKLPLEVDHDTGEQEGLARPRDAQRRTEADLRAAESAALGVRRQHAEPEAAPAPSPERAAFRPEDAAEHTPQPDGGDSPAREPAGPAGDDTLPPEPPNASPGERAEETSHPRAEAPNGDDAGAHPGLRSARLSRTLRANPAPSPAGTGDTAPAPEAGDAGASGGRSTSGTTGEGPADAEPAHAVSENGPAEPDPVSPEPAEPESAEAARTTETGGEPEPHAPTPTAVGSPPGPSGQTVWTNQPGDDGVFHRVAQNARRLSQLFGQPVPGDDPEPDAAPRRSTTPAAQRSAASQRGTGPPELSHDTGEQQRLAGTPSQSAPADPASSESGSDSSAAADSTDTTPSRGWRRLARVVTGGGSTARTVTELPDADVERLRTPIDGPKRVIVLGCTGGAGQTVTTLMLGHTLATYRDERVAAVDLNPGTYGMSRRVETETPETLTSLLANTSTVSSYTAMRDYTSRTNTGLEVVATLDDPYARTLDDRDYTELGTLLGRFYGFTMLDPAATGVARALPAVDGLVLVVPASADAARAVAMTFEWLDGHGYTHLRSHSVVVINGVSKRSLSDVDEAERVARGQCRAIVRVPWDDHFGTRDQVNVHALRSSTRRAHAQLGGVLAHGFAPGEQP</sequence>
<dbReference type="InterPro" id="IPR027417">
    <property type="entry name" value="P-loop_NTPase"/>
</dbReference>
<dbReference type="InterPro" id="IPR025608">
    <property type="entry name" value="TcpE"/>
</dbReference>
<dbReference type="PANTHER" id="PTHR43384">
    <property type="entry name" value="SEPTUM SITE-DETERMINING PROTEIN MIND HOMOLOG, CHLOROPLASTIC-RELATED"/>
    <property type="match status" value="1"/>
</dbReference>
<dbReference type="Proteomes" id="UP000317422">
    <property type="component" value="Unassembled WGS sequence"/>
</dbReference>
<feature type="compositionally biased region" description="Basic and acidic residues" evidence="1">
    <location>
        <begin position="617"/>
        <end position="626"/>
    </location>
</feature>
<proteinExistence type="predicted"/>
<feature type="compositionally biased region" description="Low complexity" evidence="1">
    <location>
        <begin position="394"/>
        <end position="411"/>
    </location>
</feature>
<feature type="compositionally biased region" description="Basic and acidic residues" evidence="1">
    <location>
        <begin position="661"/>
        <end position="671"/>
    </location>
</feature>
<dbReference type="GO" id="GO:0005829">
    <property type="term" value="C:cytosol"/>
    <property type="evidence" value="ECO:0007669"/>
    <property type="project" value="TreeGrafter"/>
</dbReference>
<accession>A0A543NLY2</accession>
<feature type="compositionally biased region" description="Polar residues" evidence="1">
    <location>
        <begin position="792"/>
        <end position="801"/>
    </location>
</feature>
<feature type="compositionally biased region" description="Low complexity" evidence="1">
    <location>
        <begin position="607"/>
        <end position="616"/>
    </location>
</feature>
<dbReference type="GO" id="GO:0005524">
    <property type="term" value="F:ATP binding"/>
    <property type="evidence" value="ECO:0007669"/>
    <property type="project" value="TreeGrafter"/>
</dbReference>
<protein>
    <submittedName>
        <fullName evidence="3">MinD-like ATPase involved in chromosome partitioning or flagellar assembly</fullName>
    </submittedName>
</protein>
<dbReference type="SUPFAM" id="SSF52540">
    <property type="entry name" value="P-loop containing nucleoside triphosphate hydrolases"/>
    <property type="match status" value="1"/>
</dbReference>
<dbReference type="GO" id="GO:0016887">
    <property type="term" value="F:ATP hydrolysis activity"/>
    <property type="evidence" value="ECO:0007669"/>
    <property type="project" value="TreeGrafter"/>
</dbReference>
<keyword evidence="3" id="KW-0966">Cell projection</keyword>
<dbReference type="InterPro" id="IPR050625">
    <property type="entry name" value="ParA/MinD_ATPase"/>
</dbReference>
<evidence type="ECO:0000256" key="2">
    <source>
        <dbReference type="SAM" id="Phobius"/>
    </source>
</evidence>
<dbReference type="AlphaFoldDB" id="A0A543NLY2"/>
<feature type="compositionally biased region" description="Basic and acidic residues" evidence="1">
    <location>
        <begin position="233"/>
        <end position="257"/>
    </location>
</feature>
<feature type="transmembrane region" description="Helical" evidence="2">
    <location>
        <begin position="60"/>
        <end position="78"/>
    </location>
</feature>
<feature type="compositionally biased region" description="Low complexity" evidence="1">
    <location>
        <begin position="714"/>
        <end position="732"/>
    </location>
</feature>
<feature type="region of interest" description="Disordered" evidence="1">
    <location>
        <begin position="122"/>
        <end position="920"/>
    </location>
</feature>
<evidence type="ECO:0000313" key="4">
    <source>
        <dbReference type="Proteomes" id="UP000317422"/>
    </source>
</evidence>
<dbReference type="EMBL" id="VFQC01000001">
    <property type="protein sequence ID" value="TQN32848.1"/>
    <property type="molecule type" value="Genomic_DNA"/>
</dbReference>
<feature type="compositionally biased region" description="Low complexity" evidence="1">
    <location>
        <begin position="364"/>
        <end position="387"/>
    </location>
</feature>
<feature type="transmembrane region" description="Helical" evidence="2">
    <location>
        <begin position="28"/>
        <end position="48"/>
    </location>
</feature>
<feature type="compositionally biased region" description="Basic and acidic residues" evidence="1">
    <location>
        <begin position="494"/>
        <end position="513"/>
    </location>
</feature>
<organism evidence="3 4">
    <name type="scientific">Haloactinospora alba</name>
    <dbReference type="NCBI Taxonomy" id="405555"/>
    <lineage>
        <taxon>Bacteria</taxon>
        <taxon>Bacillati</taxon>
        <taxon>Actinomycetota</taxon>
        <taxon>Actinomycetes</taxon>
        <taxon>Streptosporangiales</taxon>
        <taxon>Nocardiopsidaceae</taxon>
        <taxon>Haloactinospora</taxon>
    </lineage>
</organism>
<keyword evidence="4" id="KW-1185">Reference proteome</keyword>
<dbReference type="PANTHER" id="PTHR43384:SF14">
    <property type="entry name" value="ESX-1 SECRETION-ASSOCIATED PROTEIN ESPI"/>
    <property type="match status" value="1"/>
</dbReference>
<reference evidence="3 4" key="1">
    <citation type="submission" date="2019-06" db="EMBL/GenBank/DDBJ databases">
        <title>Sequencing the genomes of 1000 actinobacteria strains.</title>
        <authorList>
            <person name="Klenk H.-P."/>
        </authorList>
    </citation>
    <scope>NUCLEOTIDE SEQUENCE [LARGE SCALE GENOMIC DNA]</scope>
    <source>
        <strain evidence="3 4">DSM 45015</strain>
    </source>
</reference>
<keyword evidence="2" id="KW-0472">Membrane</keyword>
<dbReference type="Gene3D" id="3.40.50.300">
    <property type="entry name" value="P-loop containing nucleotide triphosphate hydrolases"/>
    <property type="match status" value="1"/>
</dbReference>
<name>A0A543NLY2_9ACTN</name>
<feature type="compositionally biased region" description="Low complexity" evidence="1">
    <location>
        <begin position="763"/>
        <end position="774"/>
    </location>
</feature>
<dbReference type="Pfam" id="PF12648">
    <property type="entry name" value="TcpE"/>
    <property type="match status" value="1"/>
</dbReference>
<feature type="compositionally biased region" description="Basic and acidic residues" evidence="1">
    <location>
        <begin position="563"/>
        <end position="591"/>
    </location>
</feature>
<dbReference type="GO" id="GO:0009898">
    <property type="term" value="C:cytoplasmic side of plasma membrane"/>
    <property type="evidence" value="ECO:0007669"/>
    <property type="project" value="TreeGrafter"/>
</dbReference>
<feature type="compositionally biased region" description="Polar residues" evidence="1">
    <location>
        <begin position="293"/>
        <end position="305"/>
    </location>
</feature>
<evidence type="ECO:0000256" key="1">
    <source>
        <dbReference type="SAM" id="MobiDB-lite"/>
    </source>
</evidence>
<keyword evidence="2" id="KW-1133">Transmembrane helix</keyword>
<comment type="caution">
    <text evidence="3">The sequence shown here is derived from an EMBL/GenBank/DDBJ whole genome shotgun (WGS) entry which is preliminary data.</text>
</comment>
<feature type="compositionally biased region" description="Basic and acidic residues" evidence="1">
    <location>
        <begin position="190"/>
        <end position="200"/>
    </location>
</feature>
<gene>
    <name evidence="3" type="ORF">FHX37_2833</name>
</gene>